<dbReference type="Proteomes" id="UP001281410">
    <property type="component" value="Unassembled WGS sequence"/>
</dbReference>
<accession>A0AAD9ZHE8</accession>
<comment type="similarity">
    <text evidence="1">Belongs to the SOS response-associated peptidase family.</text>
</comment>
<comment type="caution">
    <text evidence="9">The sequence shown here is derived from an EMBL/GenBank/DDBJ whole genome shotgun (WGS) entry which is preliminary data.</text>
</comment>
<dbReference type="InterPro" id="IPR003738">
    <property type="entry name" value="SRAP"/>
</dbReference>
<gene>
    <name evidence="10" type="ORF">Dsin_005221</name>
    <name evidence="9" type="ORF">Dsin_033209</name>
</gene>
<dbReference type="GO" id="GO:0106300">
    <property type="term" value="P:protein-DNA covalent cross-linking repair"/>
    <property type="evidence" value="ECO:0007669"/>
    <property type="project" value="InterPro"/>
</dbReference>
<evidence type="ECO:0000256" key="3">
    <source>
        <dbReference type="ARBA" id="ARBA00022763"/>
    </source>
</evidence>
<dbReference type="GO" id="GO:0016829">
    <property type="term" value="F:lyase activity"/>
    <property type="evidence" value="ECO:0007669"/>
    <property type="project" value="UniProtKB-KW"/>
</dbReference>
<dbReference type="PANTHER" id="PTHR13604:SF0">
    <property type="entry name" value="ABASIC SITE PROCESSING PROTEIN HMCES"/>
    <property type="match status" value="1"/>
</dbReference>
<organism evidence="9 11">
    <name type="scientific">Dipteronia sinensis</name>
    <dbReference type="NCBI Taxonomy" id="43782"/>
    <lineage>
        <taxon>Eukaryota</taxon>
        <taxon>Viridiplantae</taxon>
        <taxon>Streptophyta</taxon>
        <taxon>Embryophyta</taxon>
        <taxon>Tracheophyta</taxon>
        <taxon>Spermatophyta</taxon>
        <taxon>Magnoliopsida</taxon>
        <taxon>eudicotyledons</taxon>
        <taxon>Gunneridae</taxon>
        <taxon>Pentapetalae</taxon>
        <taxon>rosids</taxon>
        <taxon>malvids</taxon>
        <taxon>Sapindales</taxon>
        <taxon>Sapindaceae</taxon>
        <taxon>Hippocastanoideae</taxon>
        <taxon>Acereae</taxon>
        <taxon>Dipteronia</taxon>
    </lineage>
</organism>
<keyword evidence="5" id="KW-0190">Covalent protein-DNA linkage</keyword>
<dbReference type="GO" id="GO:0003697">
    <property type="term" value="F:single-stranded DNA binding"/>
    <property type="evidence" value="ECO:0007669"/>
    <property type="project" value="InterPro"/>
</dbReference>
<keyword evidence="6" id="KW-0238">DNA-binding</keyword>
<evidence type="ECO:0000256" key="8">
    <source>
        <dbReference type="SAM" id="MobiDB-lite"/>
    </source>
</evidence>
<evidence type="ECO:0000256" key="1">
    <source>
        <dbReference type="ARBA" id="ARBA00008136"/>
    </source>
</evidence>
<evidence type="ECO:0000256" key="4">
    <source>
        <dbReference type="ARBA" id="ARBA00022801"/>
    </source>
</evidence>
<dbReference type="PANTHER" id="PTHR13604">
    <property type="entry name" value="DC12-RELATED"/>
    <property type="match status" value="1"/>
</dbReference>
<keyword evidence="7" id="KW-0456">Lyase</keyword>
<evidence type="ECO:0000256" key="2">
    <source>
        <dbReference type="ARBA" id="ARBA00022670"/>
    </source>
</evidence>
<dbReference type="InterPro" id="IPR036590">
    <property type="entry name" value="SRAP-like"/>
</dbReference>
<dbReference type="GO" id="GO:0008233">
    <property type="term" value="F:peptidase activity"/>
    <property type="evidence" value="ECO:0007669"/>
    <property type="project" value="UniProtKB-KW"/>
</dbReference>
<dbReference type="EMBL" id="JANJYJ010000002">
    <property type="protein sequence ID" value="KAK3225359.1"/>
    <property type="molecule type" value="Genomic_DNA"/>
</dbReference>
<sequence length="203" mass="23042">MEKRWVKKQPYYIHFKDGRPMVFAALYDSGENSEAIVEQTNTNSFFDLIVIDRMPVILGNKESTNTWLNGPSSSQFDMMLKPYEDSDLGSQPKRLKHEPVTADDTGTQSFVQKGDDDKAKSSAYMLPNEETAKKQTKQGDEELVVDLKSGPDRREKLDMILVKKGNIKDAGGNNQLNCVCAEMKWQSTFVTYLHEHALDLQTL</sequence>
<protein>
    <submittedName>
        <fullName evidence="9">Uncharacterized protein</fullName>
    </submittedName>
</protein>
<dbReference type="Gene3D" id="3.90.1680.10">
    <property type="entry name" value="SOS response associated peptidase-like"/>
    <property type="match status" value="1"/>
</dbReference>
<feature type="region of interest" description="Disordered" evidence="8">
    <location>
        <begin position="83"/>
        <end position="117"/>
    </location>
</feature>
<evidence type="ECO:0000313" key="10">
    <source>
        <dbReference type="EMBL" id="KAK3225359.1"/>
    </source>
</evidence>
<dbReference type="AlphaFoldDB" id="A0AAD9ZHE8"/>
<reference evidence="9" key="1">
    <citation type="journal article" date="2023" name="Plant J.">
        <title>Genome sequences and population genomics provide insights into the demographic history, inbreeding, and mutation load of two 'living fossil' tree species of Dipteronia.</title>
        <authorList>
            <person name="Feng Y."/>
            <person name="Comes H.P."/>
            <person name="Chen J."/>
            <person name="Zhu S."/>
            <person name="Lu R."/>
            <person name="Zhang X."/>
            <person name="Li P."/>
            <person name="Qiu J."/>
            <person name="Olsen K.M."/>
            <person name="Qiu Y."/>
        </authorList>
    </citation>
    <scope>NUCLEOTIDE SEQUENCE</scope>
    <source>
        <strain evidence="9">NBL</strain>
    </source>
</reference>
<evidence type="ECO:0000256" key="7">
    <source>
        <dbReference type="ARBA" id="ARBA00023239"/>
    </source>
</evidence>
<keyword evidence="3" id="KW-0227">DNA damage</keyword>
<name>A0AAD9ZHE8_9ROSI</name>
<evidence type="ECO:0000313" key="9">
    <source>
        <dbReference type="EMBL" id="KAK3179998.1"/>
    </source>
</evidence>
<keyword evidence="2" id="KW-0645">Protease</keyword>
<dbReference type="SUPFAM" id="SSF143081">
    <property type="entry name" value="BB1717-like"/>
    <property type="match status" value="1"/>
</dbReference>
<dbReference type="EMBL" id="JANJYJ010000151">
    <property type="protein sequence ID" value="KAK3179998.1"/>
    <property type="molecule type" value="Genomic_DNA"/>
</dbReference>
<dbReference type="GO" id="GO:0006508">
    <property type="term" value="P:proteolysis"/>
    <property type="evidence" value="ECO:0007669"/>
    <property type="project" value="UniProtKB-KW"/>
</dbReference>
<evidence type="ECO:0000256" key="6">
    <source>
        <dbReference type="ARBA" id="ARBA00023125"/>
    </source>
</evidence>
<evidence type="ECO:0000313" key="11">
    <source>
        <dbReference type="Proteomes" id="UP001281410"/>
    </source>
</evidence>
<evidence type="ECO:0000256" key="5">
    <source>
        <dbReference type="ARBA" id="ARBA00023124"/>
    </source>
</evidence>
<keyword evidence="4" id="KW-0378">Hydrolase</keyword>
<proteinExistence type="inferred from homology"/>
<dbReference type="Pfam" id="PF02586">
    <property type="entry name" value="SRAP"/>
    <property type="match status" value="1"/>
</dbReference>
<keyword evidence="11" id="KW-1185">Reference proteome</keyword>